<feature type="transmembrane region" description="Helical" evidence="1">
    <location>
        <begin position="276"/>
        <end position="296"/>
    </location>
</feature>
<keyword evidence="1" id="KW-1133">Transmembrane helix</keyword>
<dbReference type="AlphaFoldDB" id="C0BDY2"/>
<evidence type="ECO:0000256" key="1">
    <source>
        <dbReference type="SAM" id="Phobius"/>
    </source>
</evidence>
<evidence type="ECO:0000313" key="3">
    <source>
        <dbReference type="Proteomes" id="UP000003793"/>
    </source>
</evidence>
<protein>
    <submittedName>
        <fullName evidence="2">Uncharacterized protein</fullName>
    </submittedName>
</protein>
<keyword evidence="1" id="KW-0472">Membrane</keyword>
<dbReference type="EMBL" id="ABVR01000045">
    <property type="protein sequence ID" value="EEG88059.1"/>
    <property type="molecule type" value="Genomic_DNA"/>
</dbReference>
<accession>C0BDY2</accession>
<reference evidence="2 3" key="1">
    <citation type="submission" date="2009-02" db="EMBL/GenBank/DDBJ databases">
        <authorList>
            <person name="Fulton L."/>
            <person name="Clifton S."/>
            <person name="Fulton B."/>
            <person name="Xu J."/>
            <person name="Minx P."/>
            <person name="Pepin K.H."/>
            <person name="Johnson M."/>
            <person name="Bhonagiri V."/>
            <person name="Nash W.E."/>
            <person name="Mardis E.R."/>
            <person name="Wilson R.K."/>
        </authorList>
    </citation>
    <scope>NUCLEOTIDE SEQUENCE [LARGE SCALE GENOMIC DNA]</scope>
    <source>
        <strain evidence="2 3">ATCC 27758</strain>
    </source>
</reference>
<sequence>MDNVIRLSKFVKNLGIVTTVLFLINRTGNICYRKYGGFAICFMPFVFLGIALILAYKKQIIVVNEDEIVFSYLVKKTQHIKYNDIRCILMIPLNGRTDVILIDKMYNRLVTLEQVYVNYDILYDTLIKHEIDLVDFGELVEQNKDVSKYVPALNWIEKNFYKSICNENTTIKNMSKTIEKEKRKKTKQFLKALGWILIIADAVAFFIGGKTMLVIFIMVLMITYAVYIKYYTYIFIEVTTKKGQELAYQLPFMGAAIAMLLSLNTSKLFNYEFGNYMKITAIITALLALPFIIKSLKTDVPQKFGRKLSVVFAAFIIAFTISFPINFLFTFDGATHEIAIVTDKKISSGKTRDRELYVSCNGKREIYTVSNSEYENTSIGDSKRICRRKSALGLEYSTIHD</sequence>
<gene>
    <name evidence="2" type="ORF">COPCOM_03394</name>
</gene>
<reference evidence="2 3" key="2">
    <citation type="submission" date="2009-03" db="EMBL/GenBank/DDBJ databases">
        <title>Draft genome sequence of Coprococcus comes (ATCC 27758).</title>
        <authorList>
            <person name="Sudarsanam P."/>
            <person name="Ley R."/>
            <person name="Guruge J."/>
            <person name="Turnbaugh P.J."/>
            <person name="Mahowald M."/>
            <person name="Liep D."/>
            <person name="Gordon J."/>
        </authorList>
    </citation>
    <scope>NUCLEOTIDE SEQUENCE [LARGE SCALE GENOMIC DNA]</scope>
    <source>
        <strain evidence="2 3">ATCC 27758</strain>
    </source>
</reference>
<keyword evidence="1" id="KW-0812">Transmembrane</keyword>
<organism evidence="2 3">
    <name type="scientific">Coprococcus comes ATCC 27758</name>
    <dbReference type="NCBI Taxonomy" id="470146"/>
    <lineage>
        <taxon>Bacteria</taxon>
        <taxon>Bacillati</taxon>
        <taxon>Bacillota</taxon>
        <taxon>Clostridia</taxon>
        <taxon>Lachnospirales</taxon>
        <taxon>Lachnospiraceae</taxon>
        <taxon>Coprococcus</taxon>
    </lineage>
</organism>
<name>C0BDY2_9FIRM</name>
<feature type="transmembrane region" description="Helical" evidence="1">
    <location>
        <begin position="189"/>
        <end position="207"/>
    </location>
</feature>
<feature type="transmembrane region" description="Helical" evidence="1">
    <location>
        <begin position="35"/>
        <end position="56"/>
    </location>
</feature>
<evidence type="ECO:0000313" key="2">
    <source>
        <dbReference type="EMBL" id="EEG88059.1"/>
    </source>
</evidence>
<comment type="caution">
    <text evidence="2">The sequence shown here is derived from an EMBL/GenBank/DDBJ whole genome shotgun (WGS) entry which is preliminary data.</text>
</comment>
<feature type="transmembrane region" description="Helical" evidence="1">
    <location>
        <begin position="308"/>
        <end position="329"/>
    </location>
</feature>
<feature type="transmembrane region" description="Helical" evidence="1">
    <location>
        <begin position="213"/>
        <end position="234"/>
    </location>
</feature>
<dbReference type="Proteomes" id="UP000003793">
    <property type="component" value="Unassembled WGS sequence"/>
</dbReference>
<feature type="transmembrane region" description="Helical" evidence="1">
    <location>
        <begin position="246"/>
        <end position="264"/>
    </location>
</feature>
<proteinExistence type="predicted"/>
<dbReference type="HOGENOM" id="CLU_686517_0_0_9"/>